<sequence>MKKETTFSISDLSSKNKVAVPITKGICSLDKGRVVIDTFDPYREMYVDLPRSTNQLGGAQFSYSFWLRRGVGTEEILKNKIIFYRGVEIKDDGSDLQKGYVYQRGSGDTGSYSGDQNIEHKQFQPENVNEYTGSDIEKNEKLRKDKLRNRVDKCPLIRFGQSPNSIRIEFNSIRNPHLFVDLDSDVFGMIKSSKKNPHYNLITFSIQDNFDFGGIEKGIKVDAFIDDALVKTQSFEKNSLKINNGPIVLFASNRDLDGVGIVDADIVDLTYYNYALKTEEIDSIYNKGFKEQVCQLPDSWRSKKLNNNYRKINLYNETKQI</sequence>
<dbReference type="EMBL" id="MN739218">
    <property type="protein sequence ID" value="QHS94271.1"/>
    <property type="molecule type" value="Genomic_DNA"/>
</dbReference>
<reference evidence="1" key="1">
    <citation type="journal article" date="2020" name="Nature">
        <title>Giant virus diversity and host interactions through global metagenomics.</title>
        <authorList>
            <person name="Schulz F."/>
            <person name="Roux S."/>
            <person name="Paez-Espino D."/>
            <person name="Jungbluth S."/>
            <person name="Walsh D.A."/>
            <person name="Denef V.J."/>
            <person name="McMahon K.D."/>
            <person name="Konstantinidis K.T."/>
            <person name="Eloe-Fadrosh E.A."/>
            <person name="Kyrpides N.C."/>
            <person name="Woyke T."/>
        </authorList>
    </citation>
    <scope>NUCLEOTIDE SEQUENCE</scope>
    <source>
        <strain evidence="1">GVMAG-M-3300018416-26</strain>
    </source>
</reference>
<accession>A0A6C0BR49</accession>
<proteinExistence type="predicted"/>
<dbReference type="AlphaFoldDB" id="A0A6C0BR49"/>
<protein>
    <submittedName>
        <fullName evidence="1">Uncharacterized protein</fullName>
    </submittedName>
</protein>
<name>A0A6C0BR49_9ZZZZ</name>
<evidence type="ECO:0000313" key="1">
    <source>
        <dbReference type="EMBL" id="QHS94271.1"/>
    </source>
</evidence>
<organism evidence="1">
    <name type="scientific">viral metagenome</name>
    <dbReference type="NCBI Taxonomy" id="1070528"/>
    <lineage>
        <taxon>unclassified sequences</taxon>
        <taxon>metagenomes</taxon>
        <taxon>organismal metagenomes</taxon>
    </lineage>
</organism>